<accession>W4FBD7</accession>
<dbReference type="GeneID" id="20820848"/>
<reference evidence="1" key="1">
    <citation type="submission" date="2013-12" db="EMBL/GenBank/DDBJ databases">
        <title>The Genome Sequence of Aphanomyces astaci APO3.</title>
        <authorList>
            <consortium name="The Broad Institute Genomics Platform"/>
            <person name="Russ C."/>
            <person name="Tyler B."/>
            <person name="van West P."/>
            <person name="Dieguez-Uribeondo J."/>
            <person name="Young S.K."/>
            <person name="Zeng Q."/>
            <person name="Gargeya S."/>
            <person name="Fitzgerald M."/>
            <person name="Abouelleil A."/>
            <person name="Alvarado L."/>
            <person name="Chapman S.B."/>
            <person name="Gainer-Dewar J."/>
            <person name="Goldberg J."/>
            <person name="Griggs A."/>
            <person name="Gujja S."/>
            <person name="Hansen M."/>
            <person name="Howarth C."/>
            <person name="Imamovic A."/>
            <person name="Ireland A."/>
            <person name="Larimer J."/>
            <person name="McCowan C."/>
            <person name="Murphy C."/>
            <person name="Pearson M."/>
            <person name="Poon T.W."/>
            <person name="Priest M."/>
            <person name="Roberts A."/>
            <person name="Saif S."/>
            <person name="Shea T."/>
            <person name="Sykes S."/>
            <person name="Wortman J."/>
            <person name="Nusbaum C."/>
            <person name="Birren B."/>
        </authorList>
    </citation>
    <scope>NUCLEOTIDE SEQUENCE [LARGE SCALE GENOMIC DNA]</scope>
    <source>
        <strain evidence="1">APO3</strain>
    </source>
</reference>
<evidence type="ECO:0008006" key="2">
    <source>
        <dbReference type="Google" id="ProtNLM"/>
    </source>
</evidence>
<proteinExistence type="predicted"/>
<dbReference type="AlphaFoldDB" id="W4FBD7"/>
<gene>
    <name evidence="1" type="ORF">H257_18852</name>
</gene>
<evidence type="ECO:0000313" key="1">
    <source>
        <dbReference type="EMBL" id="ETV64229.1"/>
    </source>
</evidence>
<dbReference type="EMBL" id="KI913354">
    <property type="protein sequence ID" value="ETV64229.1"/>
    <property type="molecule type" value="Genomic_DNA"/>
</dbReference>
<sequence>MLTTAGKSKTRRVPLPGSIRLPQVAEASPVGAVAMSHPAKKPRTHHMMVAQANKQLKIRYDAYLDRLLNATCPEDDEEDDVSSPVVVCESISKDAFRKWEEKHGGDLGRWEYVPLDATFGRIEIDSLTSAVHEEAAGLQRADETMSGRQSANTFPNVIIEISYLNGSWNTLVAKLHRWISPETTVQVAIGVQVCKVSHLRDDCEDPPPQNPMMDKFLIDLGSEGIRSMNNFTVTEFESLWPMVDDTMNTAWMEGRGRRSTTSPKDALFMALAVLKHFSPWEKHAPDFGYKAPTFEKLIMRVLHSVQPVLYVELIRVPSMSDLSNSDRRFDHFSYVLYEVDVTFQPAQRPTGRFAEQNHYFSGKLHLYGYKIEASVSPEGRCVAMQYRGSWACLVDMGYIGIAHSLRGIHPKRRPVHGVLDAHDMDRNHDISSDRVVVENFFGRVCTLWKISLATYTWSEKNYNTIQRTTFALTNFHLSLIPLPRRTKGFTDL</sequence>
<name>W4FBD7_APHAT</name>
<dbReference type="RefSeq" id="XP_009846285.1">
    <property type="nucleotide sequence ID" value="XM_009847983.1"/>
</dbReference>
<dbReference type="OrthoDB" id="164601at2759"/>
<dbReference type="VEuPathDB" id="FungiDB:H257_18852"/>
<organism evidence="1">
    <name type="scientific">Aphanomyces astaci</name>
    <name type="common">Crayfish plague agent</name>
    <dbReference type="NCBI Taxonomy" id="112090"/>
    <lineage>
        <taxon>Eukaryota</taxon>
        <taxon>Sar</taxon>
        <taxon>Stramenopiles</taxon>
        <taxon>Oomycota</taxon>
        <taxon>Saprolegniomycetes</taxon>
        <taxon>Saprolegniales</taxon>
        <taxon>Verrucalvaceae</taxon>
        <taxon>Aphanomyces</taxon>
    </lineage>
</organism>
<protein>
    <recommendedName>
        <fullName evidence="2">DDE Tnp4 domain-containing protein</fullName>
    </recommendedName>
</protein>